<dbReference type="EMBL" id="CADCUR010000024">
    <property type="protein sequence ID" value="CAA9380270.1"/>
    <property type="molecule type" value="Genomic_DNA"/>
</dbReference>
<feature type="transmembrane region" description="Helical" evidence="1">
    <location>
        <begin position="97"/>
        <end position="121"/>
    </location>
</feature>
<accession>A0A6J4N7P5</accession>
<name>A0A6J4N7P5_9BACT</name>
<feature type="domain" description="Putative zinc-finger" evidence="2">
    <location>
        <begin position="3"/>
        <end position="37"/>
    </location>
</feature>
<evidence type="ECO:0000256" key="1">
    <source>
        <dbReference type="SAM" id="Phobius"/>
    </source>
</evidence>
<reference evidence="3" key="1">
    <citation type="submission" date="2020-02" db="EMBL/GenBank/DDBJ databases">
        <authorList>
            <person name="Meier V. D."/>
        </authorList>
    </citation>
    <scope>NUCLEOTIDE SEQUENCE</scope>
    <source>
        <strain evidence="3">AVDCRST_MAG74</strain>
    </source>
</reference>
<keyword evidence="1" id="KW-0812">Transmembrane</keyword>
<protein>
    <recommendedName>
        <fullName evidence="2">Putative zinc-finger domain-containing protein</fullName>
    </recommendedName>
</protein>
<dbReference type="InterPro" id="IPR027383">
    <property type="entry name" value="Znf_put"/>
</dbReference>
<evidence type="ECO:0000259" key="2">
    <source>
        <dbReference type="Pfam" id="PF13490"/>
    </source>
</evidence>
<evidence type="ECO:0000313" key="3">
    <source>
        <dbReference type="EMBL" id="CAA9380270.1"/>
    </source>
</evidence>
<keyword evidence="1" id="KW-1133">Transmembrane helix</keyword>
<gene>
    <name evidence="3" type="ORF">AVDCRST_MAG74-439</name>
</gene>
<sequence length="237" mass="26929">MNCEQCQELISVYLDNELEADVSASIRTHLAVCLECAKMCEDFAMILDFCNLDETEHTLPPNSKALWCRINNLIETEIAAELPKEIKDEKPKRGWQFSFAQVFASIFGIALVSSLLTIVGIRNYSAGDASAGNVAPSVFDRALGKIGLVETPQQTRENRIKEQQTAIEYWNRRVGEKRAKWAANLREAFDRNLREIDQTVYEYDKILQENPNDDLSGEMLDSALNEKMALLREFSEL</sequence>
<proteinExistence type="predicted"/>
<keyword evidence="1" id="KW-0472">Membrane</keyword>
<dbReference type="AlphaFoldDB" id="A0A6J4N7P5"/>
<organism evidence="3">
    <name type="scientific">uncultured Pyrinomonadaceae bacterium</name>
    <dbReference type="NCBI Taxonomy" id="2283094"/>
    <lineage>
        <taxon>Bacteria</taxon>
        <taxon>Pseudomonadati</taxon>
        <taxon>Acidobacteriota</taxon>
        <taxon>Blastocatellia</taxon>
        <taxon>Blastocatellales</taxon>
        <taxon>Pyrinomonadaceae</taxon>
        <taxon>environmental samples</taxon>
    </lineage>
</organism>
<dbReference type="Pfam" id="PF13490">
    <property type="entry name" value="zf-HC2"/>
    <property type="match status" value="1"/>
</dbReference>